<dbReference type="OrthoDB" id="2796195at2759"/>
<evidence type="ECO:0000256" key="1">
    <source>
        <dbReference type="SAM" id="MobiDB-lite"/>
    </source>
</evidence>
<proteinExistence type="predicted"/>
<reference evidence="4 5" key="1">
    <citation type="journal article" date="2012" name="Science">
        <title>The Paleozoic origin of enzymatic lignin decomposition reconstructed from 31 fungal genomes.</title>
        <authorList>
            <person name="Floudas D."/>
            <person name="Binder M."/>
            <person name="Riley R."/>
            <person name="Barry K."/>
            <person name="Blanchette R.A."/>
            <person name="Henrissat B."/>
            <person name="Martinez A.T."/>
            <person name="Otillar R."/>
            <person name="Spatafora J.W."/>
            <person name="Yadav J.S."/>
            <person name="Aerts A."/>
            <person name="Benoit I."/>
            <person name="Boyd A."/>
            <person name="Carlson A."/>
            <person name="Copeland A."/>
            <person name="Coutinho P.M."/>
            <person name="de Vries R.P."/>
            <person name="Ferreira P."/>
            <person name="Findley K."/>
            <person name="Foster B."/>
            <person name="Gaskell J."/>
            <person name="Glotzer D."/>
            <person name="Gorecki P."/>
            <person name="Heitman J."/>
            <person name="Hesse C."/>
            <person name="Hori C."/>
            <person name="Igarashi K."/>
            <person name="Jurgens J.A."/>
            <person name="Kallen N."/>
            <person name="Kersten P."/>
            <person name="Kohler A."/>
            <person name="Kuees U."/>
            <person name="Kumar T.K.A."/>
            <person name="Kuo A."/>
            <person name="LaButti K."/>
            <person name="Larrondo L.F."/>
            <person name="Lindquist E."/>
            <person name="Ling A."/>
            <person name="Lombard V."/>
            <person name="Lucas S."/>
            <person name="Lundell T."/>
            <person name="Martin R."/>
            <person name="McLaughlin D.J."/>
            <person name="Morgenstern I."/>
            <person name="Morin E."/>
            <person name="Murat C."/>
            <person name="Nagy L.G."/>
            <person name="Nolan M."/>
            <person name="Ohm R.A."/>
            <person name="Patyshakuliyeva A."/>
            <person name="Rokas A."/>
            <person name="Ruiz-Duenas F.J."/>
            <person name="Sabat G."/>
            <person name="Salamov A."/>
            <person name="Samejima M."/>
            <person name="Schmutz J."/>
            <person name="Slot J.C."/>
            <person name="St John F."/>
            <person name="Stenlid J."/>
            <person name="Sun H."/>
            <person name="Sun S."/>
            <person name="Syed K."/>
            <person name="Tsang A."/>
            <person name="Wiebenga A."/>
            <person name="Young D."/>
            <person name="Pisabarro A."/>
            <person name="Eastwood D.C."/>
            <person name="Martin F."/>
            <person name="Cullen D."/>
            <person name="Grigoriev I.V."/>
            <person name="Hibbett D.S."/>
        </authorList>
    </citation>
    <scope>NUCLEOTIDE SEQUENCE [LARGE SCALE GENOMIC DNA]</scope>
    <source>
        <strain evidence="4 5">MD-104</strain>
    </source>
</reference>
<protein>
    <recommendedName>
        <fullName evidence="3">Heterokaryon incompatibility domain-containing protein</fullName>
    </recommendedName>
</protein>
<feature type="region of interest" description="Disordered" evidence="1">
    <location>
        <begin position="571"/>
        <end position="612"/>
    </location>
</feature>
<evidence type="ECO:0000313" key="5">
    <source>
        <dbReference type="Proteomes" id="UP000218811"/>
    </source>
</evidence>
<feature type="region of interest" description="Disordered" evidence="1">
    <location>
        <begin position="420"/>
        <end position="440"/>
    </location>
</feature>
<evidence type="ECO:0000313" key="4">
    <source>
        <dbReference type="EMBL" id="PCH38820.1"/>
    </source>
</evidence>
<organism evidence="4 5">
    <name type="scientific">Wolfiporia cocos (strain MD-104)</name>
    <name type="common">Brown rot fungus</name>
    <dbReference type="NCBI Taxonomy" id="742152"/>
    <lineage>
        <taxon>Eukaryota</taxon>
        <taxon>Fungi</taxon>
        <taxon>Dikarya</taxon>
        <taxon>Basidiomycota</taxon>
        <taxon>Agaricomycotina</taxon>
        <taxon>Agaricomycetes</taxon>
        <taxon>Polyporales</taxon>
        <taxon>Phaeolaceae</taxon>
        <taxon>Wolfiporia</taxon>
    </lineage>
</organism>
<feature type="compositionally biased region" description="Basic and acidic residues" evidence="1">
    <location>
        <begin position="503"/>
        <end position="515"/>
    </location>
</feature>
<keyword evidence="2" id="KW-0472">Membrane</keyword>
<evidence type="ECO:0000259" key="3">
    <source>
        <dbReference type="Pfam" id="PF06985"/>
    </source>
</evidence>
<keyword evidence="2" id="KW-1133">Transmembrane helix</keyword>
<evidence type="ECO:0000256" key="2">
    <source>
        <dbReference type="SAM" id="Phobius"/>
    </source>
</evidence>
<accession>A0A2H3J9A6</accession>
<gene>
    <name evidence="4" type="ORF">WOLCODRAFT_167639</name>
</gene>
<dbReference type="Pfam" id="PF06985">
    <property type="entry name" value="HET"/>
    <property type="match status" value="1"/>
</dbReference>
<dbReference type="Proteomes" id="UP000218811">
    <property type="component" value="Unassembled WGS sequence"/>
</dbReference>
<feature type="region of interest" description="Disordered" evidence="1">
    <location>
        <begin position="502"/>
        <end position="535"/>
    </location>
</feature>
<dbReference type="EMBL" id="KB467943">
    <property type="protein sequence ID" value="PCH38820.1"/>
    <property type="molecule type" value="Genomic_DNA"/>
</dbReference>
<dbReference type="PANTHER" id="PTHR33112:SF1">
    <property type="entry name" value="HETEROKARYON INCOMPATIBILITY DOMAIN-CONTAINING PROTEIN"/>
    <property type="match status" value="1"/>
</dbReference>
<dbReference type="InterPro" id="IPR010730">
    <property type="entry name" value="HET"/>
</dbReference>
<dbReference type="STRING" id="742152.A0A2H3J9A6"/>
<keyword evidence="5" id="KW-1185">Reference proteome</keyword>
<feature type="transmembrane region" description="Helical" evidence="2">
    <location>
        <begin position="453"/>
        <end position="479"/>
    </location>
</feature>
<keyword evidence="2" id="KW-0812">Transmembrane</keyword>
<dbReference type="PANTHER" id="PTHR33112">
    <property type="entry name" value="DOMAIN PROTEIN, PUTATIVE-RELATED"/>
    <property type="match status" value="1"/>
</dbReference>
<feature type="compositionally biased region" description="Basic residues" evidence="1">
    <location>
        <begin position="589"/>
        <end position="600"/>
    </location>
</feature>
<feature type="domain" description="Heterokaryon incompatibility" evidence="3">
    <location>
        <begin position="75"/>
        <end position="160"/>
    </location>
</feature>
<dbReference type="AlphaFoldDB" id="A0A2H3J9A6"/>
<name>A0A2H3J9A6_WOLCO</name>
<sequence>MAILVARKTAIAASHPNLGLPYEWTLAEAAGMTLGVDDVATPRTIRFIDCNAYCVERVLRIWQGADVEKLASLPYATISYVWKGNRKPPVSSSLAVEGAEDGDRLSVEVLHTVCAIALRKGIQYIWLDRLCIMQELKDDKHWQIRNMAAIYRSCRTCIVLPGGIGGFVGVSERTSWIQRSWTLQETLLPPDVVCIVGWELGRGYLGTSTFTLEVAPEDGVLVLPFWQALALGTRPYFSLSADRNDQSPLQWSVLTFHRSQLLELEVAMSARDEERESAIWRSALMRTSTRDVDVIYSIMGLFGVQLDPALYTGRTEATIALLRAITARGGKATWFGASMSLPMSSVDRTMPPTTNQDATSILLPDGSLIDERSLVTGASWYLHNAPTVTVDKLSTLAGASPQQLVPYTYDPLSKLPFLASRPPSTESHAGEDAGDDDDDWDAADVGKTCALSWWGVVNVGALVLVLGAILALFISYPVITFYHDDPRTRDVSAVGYVGAADARPTRDAGRGRHELSSQARNPPTHLHPPPPRSTTRSFPILAALRPLRSNIRPANAPDPCLLLASPSYTHTHTPDPIPAPADHVDRRTHAAHVHHSRHSQPPRAGHTRLPPDTRTRLAQRGVCCSPGARSSVLPVNSDIRHLTKPLLAAYCCIRSTYHLPPAIARSAPLTACRRPPLSPIPFLILARTVPA</sequence>